<comment type="caution">
    <text evidence="14">The sequence shown here is derived from an EMBL/GenBank/DDBJ whole genome shotgun (WGS) entry which is preliminary data.</text>
</comment>
<keyword evidence="8 10" id="KW-0472">Membrane</keyword>
<evidence type="ECO:0000256" key="6">
    <source>
        <dbReference type="ARBA" id="ARBA00022692"/>
    </source>
</evidence>
<keyword evidence="5 10" id="KW-0132">Cell division</keyword>
<comment type="similarity">
    <text evidence="2 10">Belongs to the ABC-4 integral membrane protein family. FtsX subfamily.</text>
</comment>
<proteinExistence type="inferred from homology"/>
<evidence type="ECO:0000259" key="12">
    <source>
        <dbReference type="Pfam" id="PF02687"/>
    </source>
</evidence>
<evidence type="ECO:0000256" key="10">
    <source>
        <dbReference type="PIRNR" id="PIRNR003097"/>
    </source>
</evidence>
<keyword evidence="7 11" id="KW-1133">Transmembrane helix</keyword>
<dbReference type="Pfam" id="PF18075">
    <property type="entry name" value="FtsX_ECD"/>
    <property type="match status" value="1"/>
</dbReference>
<dbReference type="AlphaFoldDB" id="A0A2H0WX96"/>
<reference evidence="15" key="1">
    <citation type="submission" date="2017-09" db="EMBL/GenBank/DDBJ databases">
        <title>Depth-based differentiation of microbial function through sediment-hosted aquifers and enrichment of novel symbionts in the deep terrestrial subsurface.</title>
        <authorList>
            <person name="Probst A.J."/>
            <person name="Ladd B."/>
            <person name="Jarett J.K."/>
            <person name="Geller-Mcgrath D.E."/>
            <person name="Sieber C.M.K."/>
            <person name="Emerson J.B."/>
            <person name="Anantharaman K."/>
            <person name="Thomas B.C."/>
            <person name="Malmstrom R."/>
            <person name="Stieglmeier M."/>
            <person name="Klingl A."/>
            <person name="Woyke T."/>
            <person name="Ryan C.M."/>
            <person name="Banfield J.F."/>
        </authorList>
    </citation>
    <scope>NUCLEOTIDE SEQUENCE [LARGE SCALE GENOMIC DNA]</scope>
</reference>
<protein>
    <recommendedName>
        <fullName evidence="3 10">Cell division protein FtsX</fullName>
    </recommendedName>
</protein>
<name>A0A2H0WX96_9BACT</name>
<dbReference type="InterPro" id="IPR003838">
    <property type="entry name" value="ABC3_permease_C"/>
</dbReference>
<gene>
    <name evidence="14" type="ORF">COT59_01435</name>
</gene>
<evidence type="ECO:0000259" key="13">
    <source>
        <dbReference type="Pfam" id="PF18075"/>
    </source>
</evidence>
<dbReference type="Proteomes" id="UP000229675">
    <property type="component" value="Unassembled WGS sequence"/>
</dbReference>
<dbReference type="EMBL" id="PEZD01000032">
    <property type="protein sequence ID" value="PIS17294.1"/>
    <property type="molecule type" value="Genomic_DNA"/>
</dbReference>
<evidence type="ECO:0000256" key="2">
    <source>
        <dbReference type="ARBA" id="ARBA00007379"/>
    </source>
</evidence>
<feature type="transmembrane region" description="Helical" evidence="11">
    <location>
        <begin position="273"/>
        <end position="296"/>
    </location>
</feature>
<evidence type="ECO:0000256" key="4">
    <source>
        <dbReference type="ARBA" id="ARBA00022475"/>
    </source>
</evidence>
<feature type="domain" description="ABC3 transporter permease C-terminal" evidence="12">
    <location>
        <begin position="180"/>
        <end position="301"/>
    </location>
</feature>
<evidence type="ECO:0000256" key="5">
    <source>
        <dbReference type="ARBA" id="ARBA00022618"/>
    </source>
</evidence>
<evidence type="ECO:0000256" key="11">
    <source>
        <dbReference type="SAM" id="Phobius"/>
    </source>
</evidence>
<dbReference type="Gene3D" id="3.30.70.3040">
    <property type="match status" value="1"/>
</dbReference>
<dbReference type="Pfam" id="PF02687">
    <property type="entry name" value="FtsX"/>
    <property type="match status" value="1"/>
</dbReference>
<comment type="subcellular location">
    <subcellularLocation>
        <location evidence="1">Cell membrane</location>
        <topology evidence="1">Multi-pass membrane protein</topology>
    </subcellularLocation>
</comment>
<dbReference type="PIRSF" id="PIRSF003097">
    <property type="entry name" value="FtsX"/>
    <property type="match status" value="1"/>
</dbReference>
<dbReference type="InterPro" id="IPR040690">
    <property type="entry name" value="FtsX_ECD"/>
</dbReference>
<feature type="transmembrane region" description="Helical" evidence="11">
    <location>
        <begin position="177"/>
        <end position="203"/>
    </location>
</feature>
<dbReference type="PANTHER" id="PTHR47755">
    <property type="entry name" value="CELL DIVISION PROTEIN FTSX"/>
    <property type="match status" value="1"/>
</dbReference>
<keyword evidence="9 10" id="KW-0131">Cell cycle</keyword>
<dbReference type="InterPro" id="IPR004513">
    <property type="entry name" value="FtsX"/>
</dbReference>
<evidence type="ECO:0000256" key="7">
    <source>
        <dbReference type="ARBA" id="ARBA00022989"/>
    </source>
</evidence>
<keyword evidence="6 11" id="KW-0812">Transmembrane</keyword>
<feature type="transmembrane region" description="Helical" evidence="11">
    <location>
        <begin position="21"/>
        <end position="43"/>
    </location>
</feature>
<evidence type="ECO:0000256" key="1">
    <source>
        <dbReference type="ARBA" id="ARBA00004651"/>
    </source>
</evidence>
<evidence type="ECO:0000256" key="9">
    <source>
        <dbReference type="ARBA" id="ARBA00023306"/>
    </source>
</evidence>
<dbReference type="PANTHER" id="PTHR47755:SF1">
    <property type="entry name" value="CELL DIVISION PROTEIN FTSX"/>
    <property type="match status" value="1"/>
</dbReference>
<feature type="domain" description="FtsX extracellular" evidence="13">
    <location>
        <begin position="58"/>
        <end position="145"/>
    </location>
</feature>
<dbReference type="GO" id="GO:0005886">
    <property type="term" value="C:plasma membrane"/>
    <property type="evidence" value="ECO:0007669"/>
    <property type="project" value="UniProtKB-SubCell"/>
</dbReference>
<organism evidence="14 15">
    <name type="scientific">Candidatus Nealsonbacteria bacterium CG09_land_8_20_14_0_10_42_14</name>
    <dbReference type="NCBI Taxonomy" id="1974707"/>
    <lineage>
        <taxon>Bacteria</taxon>
        <taxon>Candidatus Nealsoniibacteriota</taxon>
    </lineage>
</organism>
<sequence>MLTSFRRIIQSGWLSFRRQGGLSLATIFIMTMTIACVSSLFFLQQTSQFLVSSLQEKVDMSVYFTEASLENEILGIKNEIASLPEVKSIDYVSREEALDKFTQRHQDDEVIMESLSEIGVNPLLASLNVRAWEASQYESIVSFLNSASFSPLIDKIDYSQKKPAIERFSSITSTINWVGIILSVIFAAVAVLVAFNTVRLAIYNSKEEIETMRLVGASNWFIRGPFLVQGVVVGVFATLITLLLFVVTLLFLSPKFEILAPGLNLFSFFVGNFFLILLIQLAAGVGLGVLSSWIAIRRYLRV</sequence>
<accession>A0A2H0WX96</accession>
<evidence type="ECO:0000313" key="15">
    <source>
        <dbReference type="Proteomes" id="UP000229675"/>
    </source>
</evidence>
<evidence type="ECO:0000256" key="3">
    <source>
        <dbReference type="ARBA" id="ARBA00021907"/>
    </source>
</evidence>
<keyword evidence="4 10" id="KW-1003">Cell membrane</keyword>
<evidence type="ECO:0000313" key="14">
    <source>
        <dbReference type="EMBL" id="PIS17294.1"/>
    </source>
</evidence>
<feature type="transmembrane region" description="Helical" evidence="11">
    <location>
        <begin position="224"/>
        <end position="253"/>
    </location>
</feature>
<evidence type="ECO:0000256" key="8">
    <source>
        <dbReference type="ARBA" id="ARBA00023136"/>
    </source>
</evidence>
<dbReference type="GO" id="GO:0051301">
    <property type="term" value="P:cell division"/>
    <property type="evidence" value="ECO:0007669"/>
    <property type="project" value="UniProtKB-KW"/>
</dbReference>